<gene>
    <name evidence="1" type="ORF">LCGC14_0956430</name>
</gene>
<name>A0A0F9P1Y6_9ZZZZ</name>
<organism evidence="1">
    <name type="scientific">marine sediment metagenome</name>
    <dbReference type="NCBI Taxonomy" id="412755"/>
    <lineage>
        <taxon>unclassified sequences</taxon>
        <taxon>metagenomes</taxon>
        <taxon>ecological metagenomes</taxon>
    </lineage>
</organism>
<protein>
    <recommendedName>
        <fullName evidence="2">TIGR03986 family CRISPR-associated RAMP protein</fullName>
    </recommendedName>
</protein>
<reference evidence="1" key="1">
    <citation type="journal article" date="2015" name="Nature">
        <title>Complex archaea that bridge the gap between prokaryotes and eukaryotes.</title>
        <authorList>
            <person name="Spang A."/>
            <person name="Saw J.H."/>
            <person name="Jorgensen S.L."/>
            <person name="Zaremba-Niedzwiedzka K."/>
            <person name="Martijn J."/>
            <person name="Lind A.E."/>
            <person name="van Eijk R."/>
            <person name="Schleper C."/>
            <person name="Guy L."/>
            <person name="Ettema T.J."/>
        </authorList>
    </citation>
    <scope>NUCLEOTIDE SEQUENCE</scope>
</reference>
<proteinExistence type="predicted"/>
<evidence type="ECO:0008006" key="2">
    <source>
        <dbReference type="Google" id="ProtNLM"/>
    </source>
</evidence>
<comment type="caution">
    <text evidence="1">The sequence shown here is derived from an EMBL/GenBank/DDBJ whole genome shotgun (WGS) entry which is preliminary data.</text>
</comment>
<evidence type="ECO:0000313" key="1">
    <source>
        <dbReference type="EMBL" id="KKN18367.1"/>
    </source>
</evidence>
<sequence>MGKKTKFVESDEMFVNPYFFIPLEEKCMKEYKFEGEKGLTGWFECELTPLAPIFIPNTTNVNRFQRSIEGKGIKSYEFYSYQDLSDVKSNNPLPPKSAVIPGSEMRGMIRSAFEALTNSCLSTIDDKRPLYRRVTTPGHPGQIRGSENDWAIHPCQKYTLNKSNYQREINGYAEGDTVHFDADRNKRIVRIRNDEGGIKGYIHHGEYMMGKNYESVFVPDVNKNPININKAILKNYLKNIDLYNQDTVNLLFKSGEHHGYPNIRNLKIKDLNKALVYYLKYNNHIYLGPAHIGREVFFNNLKNIISKKDYTPCNSLDRLCTACKLFGFISGEDQLASRIRFTDAFPDKELSEDDYFEPGYLAELSSPKLSASEFYIKRPKNKENQEADIWNYDYAGRWKKIGRDWKIIPFQDPNTEIRGRKFYWHHKITEPQYITEDLASNRNVYIRPLKQQIKFLFKIFFSNIS</sequence>
<accession>A0A0F9P1Y6</accession>
<dbReference type="AlphaFoldDB" id="A0A0F9P1Y6"/>
<feature type="non-terminal residue" evidence="1">
    <location>
        <position position="465"/>
    </location>
</feature>
<dbReference type="EMBL" id="LAZR01003434">
    <property type="protein sequence ID" value="KKN18367.1"/>
    <property type="molecule type" value="Genomic_DNA"/>
</dbReference>